<dbReference type="Proteomes" id="UP001500842">
    <property type="component" value="Unassembled WGS sequence"/>
</dbReference>
<evidence type="ECO:0000313" key="2">
    <source>
        <dbReference type="EMBL" id="GAA1510455.1"/>
    </source>
</evidence>
<name>A0ABN2A337_9ACTN</name>
<dbReference type="EMBL" id="BAAAOR010000009">
    <property type="protein sequence ID" value="GAA1510455.1"/>
    <property type="molecule type" value="Genomic_DNA"/>
</dbReference>
<proteinExistence type="predicted"/>
<reference evidence="2 3" key="1">
    <citation type="journal article" date="2019" name="Int. J. Syst. Evol. Microbiol.">
        <title>The Global Catalogue of Microorganisms (GCM) 10K type strain sequencing project: providing services to taxonomists for standard genome sequencing and annotation.</title>
        <authorList>
            <consortium name="The Broad Institute Genomics Platform"/>
            <consortium name="The Broad Institute Genome Sequencing Center for Infectious Disease"/>
            <person name="Wu L."/>
            <person name="Ma J."/>
        </authorList>
    </citation>
    <scope>NUCLEOTIDE SEQUENCE [LARGE SCALE GENOMIC DNA]</scope>
    <source>
        <strain evidence="2 3">JCM 14942</strain>
    </source>
</reference>
<protein>
    <submittedName>
        <fullName evidence="2">Uncharacterized protein</fullName>
    </submittedName>
</protein>
<sequence>MLLRPFGARYGFCGTGGAGSGCGVTAAPVNRGASRSVGSDGIGSPGTAGSAGSPGSPGRPGSGSAAARGAVPSDRARTAAIPEAATRSRSIPGE</sequence>
<evidence type="ECO:0000313" key="3">
    <source>
        <dbReference type="Proteomes" id="UP001500842"/>
    </source>
</evidence>
<gene>
    <name evidence="2" type="ORF">GCM10009788_13570</name>
</gene>
<feature type="compositionally biased region" description="Low complexity" evidence="1">
    <location>
        <begin position="47"/>
        <end position="56"/>
    </location>
</feature>
<dbReference type="PROSITE" id="PS51257">
    <property type="entry name" value="PROKAR_LIPOPROTEIN"/>
    <property type="match status" value="1"/>
</dbReference>
<evidence type="ECO:0000256" key="1">
    <source>
        <dbReference type="SAM" id="MobiDB-lite"/>
    </source>
</evidence>
<organism evidence="2 3">
    <name type="scientific">Nocardioides humi</name>
    <dbReference type="NCBI Taxonomy" id="449461"/>
    <lineage>
        <taxon>Bacteria</taxon>
        <taxon>Bacillati</taxon>
        <taxon>Actinomycetota</taxon>
        <taxon>Actinomycetes</taxon>
        <taxon>Propionibacteriales</taxon>
        <taxon>Nocardioidaceae</taxon>
        <taxon>Nocardioides</taxon>
    </lineage>
</organism>
<feature type="region of interest" description="Disordered" evidence="1">
    <location>
        <begin position="23"/>
        <end position="94"/>
    </location>
</feature>
<comment type="caution">
    <text evidence="2">The sequence shown here is derived from an EMBL/GenBank/DDBJ whole genome shotgun (WGS) entry which is preliminary data.</text>
</comment>
<accession>A0ABN2A337</accession>
<keyword evidence="3" id="KW-1185">Reference proteome</keyword>